<dbReference type="Pfam" id="PF00211">
    <property type="entry name" value="Guanylate_cyc"/>
    <property type="match status" value="1"/>
</dbReference>
<proteinExistence type="predicted"/>
<dbReference type="GO" id="GO:0004383">
    <property type="term" value="F:guanylate cyclase activity"/>
    <property type="evidence" value="ECO:0007669"/>
    <property type="project" value="TreeGrafter"/>
</dbReference>
<keyword evidence="5" id="KW-0472">Membrane</keyword>
<sequence length="145" mass="16169">MALSEFYLQSLIELLETSAALANGGILRRAWRIEHRRAHVQHDGERPNSVGRADKCSKEGTAEREEEERESQLSVVVKGVQAGVAVAPETWNKMSIYIRDIVGFATTSALSTPLQYVHLLNDLYILFDKTTANYDVCKVSLIGYA</sequence>
<dbReference type="KEGG" id="egl:EGR_11186"/>
<accession>W6U6K0</accession>
<dbReference type="PANTHER" id="PTHR11920">
    <property type="entry name" value="GUANYLYL CYCLASE"/>
    <property type="match status" value="1"/>
</dbReference>
<dbReference type="GO" id="GO:0005886">
    <property type="term" value="C:plasma membrane"/>
    <property type="evidence" value="ECO:0007669"/>
    <property type="project" value="TreeGrafter"/>
</dbReference>
<evidence type="ECO:0000259" key="8">
    <source>
        <dbReference type="PROSITE" id="PS50125"/>
    </source>
</evidence>
<dbReference type="GeneID" id="36346899"/>
<dbReference type="AlphaFoldDB" id="W6U6K0"/>
<reference evidence="9 10" key="1">
    <citation type="journal article" date="2013" name="Nat. Genet.">
        <title>The genome of the hydatid tapeworm Echinococcus granulosus.</title>
        <authorList>
            <person name="Zheng H."/>
            <person name="Zhang W."/>
            <person name="Zhang L."/>
            <person name="Zhang Z."/>
            <person name="Li J."/>
            <person name="Lu G."/>
            <person name="Zhu Y."/>
            <person name="Wang Y."/>
            <person name="Huang Y."/>
            <person name="Liu J."/>
            <person name="Kang H."/>
            <person name="Chen J."/>
            <person name="Wang L."/>
            <person name="Chen A."/>
            <person name="Yu S."/>
            <person name="Gao Z."/>
            <person name="Jin L."/>
            <person name="Gu W."/>
            <person name="Wang Z."/>
            <person name="Zhao L."/>
            <person name="Shi B."/>
            <person name="Wen H."/>
            <person name="Lin R."/>
            <person name="Jones M.K."/>
            <person name="Brejova B."/>
            <person name="Vinar T."/>
            <person name="Zhao G."/>
            <person name="McManus D.P."/>
            <person name="Chen Z."/>
            <person name="Zhou Y."/>
            <person name="Wang S."/>
        </authorList>
    </citation>
    <scope>NUCLEOTIDE SEQUENCE [LARGE SCALE GENOMIC DNA]</scope>
</reference>
<dbReference type="InterPro" id="IPR029787">
    <property type="entry name" value="Nucleotide_cyclase"/>
</dbReference>
<keyword evidence="6" id="KW-0456">Lyase</keyword>
<dbReference type="RefSeq" id="XP_024345153.1">
    <property type="nucleotide sequence ID" value="XM_024500433.1"/>
</dbReference>
<keyword evidence="9" id="KW-0675">Receptor</keyword>
<dbReference type="STRING" id="6210.W6U6K0"/>
<evidence type="ECO:0000256" key="1">
    <source>
        <dbReference type="ARBA" id="ARBA00004370"/>
    </source>
</evidence>
<dbReference type="GO" id="GO:0000166">
    <property type="term" value="F:nucleotide binding"/>
    <property type="evidence" value="ECO:0007669"/>
    <property type="project" value="UniProtKB-KW"/>
</dbReference>
<dbReference type="Gene3D" id="3.30.70.1230">
    <property type="entry name" value="Nucleotide cyclase"/>
    <property type="match status" value="1"/>
</dbReference>
<dbReference type="EMBL" id="APAU02000466">
    <property type="protein sequence ID" value="EUB53957.1"/>
    <property type="molecule type" value="Genomic_DNA"/>
</dbReference>
<name>W6U6K0_ECHGR</name>
<dbReference type="InterPro" id="IPR001054">
    <property type="entry name" value="A/G_cyclase"/>
</dbReference>
<dbReference type="SUPFAM" id="SSF55073">
    <property type="entry name" value="Nucleotide cyclase"/>
    <property type="match status" value="1"/>
</dbReference>
<dbReference type="Proteomes" id="UP000019149">
    <property type="component" value="Unassembled WGS sequence"/>
</dbReference>
<dbReference type="GO" id="GO:0004016">
    <property type="term" value="F:adenylate cyclase activity"/>
    <property type="evidence" value="ECO:0007669"/>
    <property type="project" value="TreeGrafter"/>
</dbReference>
<feature type="domain" description="Guanylate cyclase" evidence="8">
    <location>
        <begin position="95"/>
        <end position="145"/>
    </location>
</feature>
<evidence type="ECO:0000256" key="5">
    <source>
        <dbReference type="ARBA" id="ARBA00023136"/>
    </source>
</evidence>
<evidence type="ECO:0000313" key="10">
    <source>
        <dbReference type="Proteomes" id="UP000019149"/>
    </source>
</evidence>
<evidence type="ECO:0000256" key="4">
    <source>
        <dbReference type="ARBA" id="ARBA00022989"/>
    </source>
</evidence>
<keyword evidence="3" id="KW-0547">Nucleotide-binding</keyword>
<evidence type="ECO:0000256" key="6">
    <source>
        <dbReference type="ARBA" id="ARBA00023239"/>
    </source>
</evidence>
<evidence type="ECO:0000256" key="7">
    <source>
        <dbReference type="SAM" id="MobiDB-lite"/>
    </source>
</evidence>
<evidence type="ECO:0000256" key="2">
    <source>
        <dbReference type="ARBA" id="ARBA00022692"/>
    </source>
</evidence>
<feature type="region of interest" description="Disordered" evidence="7">
    <location>
        <begin position="41"/>
        <end position="71"/>
    </location>
</feature>
<dbReference type="OrthoDB" id="60033at2759"/>
<keyword evidence="10" id="KW-1185">Reference proteome</keyword>
<dbReference type="InterPro" id="IPR050401">
    <property type="entry name" value="Cyclic_nucleotide_synthase"/>
</dbReference>
<evidence type="ECO:0000256" key="3">
    <source>
        <dbReference type="ARBA" id="ARBA00022741"/>
    </source>
</evidence>
<dbReference type="PANTHER" id="PTHR11920:SF462">
    <property type="entry name" value="GUANYLATE CYCLASE"/>
    <property type="match status" value="1"/>
</dbReference>
<feature type="compositionally biased region" description="Basic and acidic residues" evidence="7">
    <location>
        <begin position="41"/>
        <end position="63"/>
    </location>
</feature>
<dbReference type="GO" id="GO:0001653">
    <property type="term" value="F:peptide receptor activity"/>
    <property type="evidence" value="ECO:0007669"/>
    <property type="project" value="TreeGrafter"/>
</dbReference>
<protein>
    <submittedName>
        <fullName evidence="9">Speract receptor</fullName>
    </submittedName>
</protein>
<dbReference type="GO" id="GO:0007168">
    <property type="term" value="P:receptor guanylyl cyclase signaling pathway"/>
    <property type="evidence" value="ECO:0007669"/>
    <property type="project" value="TreeGrafter"/>
</dbReference>
<comment type="caution">
    <text evidence="9">The sequence shown here is derived from an EMBL/GenBank/DDBJ whole genome shotgun (WGS) entry which is preliminary data.</text>
</comment>
<organism evidence="9 10">
    <name type="scientific">Echinococcus granulosus</name>
    <name type="common">Hydatid tapeworm</name>
    <dbReference type="NCBI Taxonomy" id="6210"/>
    <lineage>
        <taxon>Eukaryota</taxon>
        <taxon>Metazoa</taxon>
        <taxon>Spiralia</taxon>
        <taxon>Lophotrochozoa</taxon>
        <taxon>Platyhelminthes</taxon>
        <taxon>Cestoda</taxon>
        <taxon>Eucestoda</taxon>
        <taxon>Cyclophyllidea</taxon>
        <taxon>Taeniidae</taxon>
        <taxon>Echinococcus</taxon>
        <taxon>Echinococcus granulosus group</taxon>
    </lineage>
</organism>
<dbReference type="PROSITE" id="PS50125">
    <property type="entry name" value="GUANYLATE_CYCLASE_2"/>
    <property type="match status" value="1"/>
</dbReference>
<gene>
    <name evidence="9" type="ORF">EGR_11186</name>
</gene>
<dbReference type="CTD" id="36346899"/>
<comment type="subcellular location">
    <subcellularLocation>
        <location evidence="1">Membrane</location>
    </subcellularLocation>
</comment>
<evidence type="ECO:0000313" key="9">
    <source>
        <dbReference type="EMBL" id="EUB53957.1"/>
    </source>
</evidence>
<keyword evidence="4" id="KW-1133">Transmembrane helix</keyword>
<keyword evidence="2" id="KW-0812">Transmembrane</keyword>
<dbReference type="GO" id="GO:0035556">
    <property type="term" value="P:intracellular signal transduction"/>
    <property type="evidence" value="ECO:0007669"/>
    <property type="project" value="InterPro"/>
</dbReference>